<dbReference type="FunFam" id="3.30.160.60:FF:000100">
    <property type="entry name" value="Zinc finger 45-like"/>
    <property type="match status" value="1"/>
</dbReference>
<dbReference type="Proteomes" id="UP001201812">
    <property type="component" value="Unassembled WGS sequence"/>
</dbReference>
<feature type="domain" description="C2H2-type" evidence="9">
    <location>
        <begin position="358"/>
        <end position="385"/>
    </location>
</feature>
<evidence type="ECO:0000256" key="8">
    <source>
        <dbReference type="SAM" id="MobiDB-lite"/>
    </source>
</evidence>
<organism evidence="10 11">
    <name type="scientific">Ditylenchus destructor</name>
    <dbReference type="NCBI Taxonomy" id="166010"/>
    <lineage>
        <taxon>Eukaryota</taxon>
        <taxon>Metazoa</taxon>
        <taxon>Ecdysozoa</taxon>
        <taxon>Nematoda</taxon>
        <taxon>Chromadorea</taxon>
        <taxon>Rhabditida</taxon>
        <taxon>Tylenchina</taxon>
        <taxon>Tylenchomorpha</taxon>
        <taxon>Sphaerularioidea</taxon>
        <taxon>Anguinidae</taxon>
        <taxon>Anguininae</taxon>
        <taxon>Ditylenchus</taxon>
    </lineage>
</organism>
<evidence type="ECO:0000256" key="1">
    <source>
        <dbReference type="ARBA" id="ARBA00004123"/>
    </source>
</evidence>
<feature type="compositionally biased region" description="Polar residues" evidence="8">
    <location>
        <begin position="225"/>
        <end position="234"/>
    </location>
</feature>
<feature type="compositionally biased region" description="Low complexity" evidence="8">
    <location>
        <begin position="302"/>
        <end position="313"/>
    </location>
</feature>
<evidence type="ECO:0000259" key="9">
    <source>
        <dbReference type="PROSITE" id="PS50157"/>
    </source>
</evidence>
<dbReference type="EMBL" id="JAKKPZ010000008">
    <property type="protein sequence ID" value="KAI1717976.1"/>
    <property type="molecule type" value="Genomic_DNA"/>
</dbReference>
<gene>
    <name evidence="10" type="ORF">DdX_06385</name>
</gene>
<dbReference type="InterPro" id="IPR036236">
    <property type="entry name" value="Znf_C2H2_sf"/>
</dbReference>
<dbReference type="GO" id="GO:0008270">
    <property type="term" value="F:zinc ion binding"/>
    <property type="evidence" value="ECO:0007669"/>
    <property type="project" value="UniProtKB-KW"/>
</dbReference>
<evidence type="ECO:0000256" key="5">
    <source>
        <dbReference type="ARBA" id="ARBA00022833"/>
    </source>
</evidence>
<proteinExistence type="predicted"/>
<dbReference type="FunFam" id="3.30.160.60:FF:000110">
    <property type="entry name" value="Zinc finger protein-like"/>
    <property type="match status" value="1"/>
</dbReference>
<dbReference type="Gene3D" id="3.30.160.60">
    <property type="entry name" value="Classic Zinc Finger"/>
    <property type="match status" value="3"/>
</dbReference>
<dbReference type="PANTHER" id="PTHR16515">
    <property type="entry name" value="PR DOMAIN ZINC FINGER PROTEIN"/>
    <property type="match status" value="1"/>
</dbReference>
<dbReference type="FunFam" id="3.30.160.60:FF:000512">
    <property type="entry name" value="zinc finger protein 197 isoform X1"/>
    <property type="match status" value="1"/>
</dbReference>
<evidence type="ECO:0000313" key="10">
    <source>
        <dbReference type="EMBL" id="KAI1717976.1"/>
    </source>
</evidence>
<dbReference type="PROSITE" id="PS50157">
    <property type="entry name" value="ZINC_FINGER_C2H2_2"/>
    <property type="match status" value="4"/>
</dbReference>
<keyword evidence="2" id="KW-0479">Metal-binding</keyword>
<dbReference type="GO" id="GO:0005634">
    <property type="term" value="C:nucleus"/>
    <property type="evidence" value="ECO:0007669"/>
    <property type="project" value="UniProtKB-SubCell"/>
</dbReference>
<feature type="compositionally biased region" description="Low complexity" evidence="8">
    <location>
        <begin position="547"/>
        <end position="561"/>
    </location>
</feature>
<feature type="compositionally biased region" description="Low complexity" evidence="8">
    <location>
        <begin position="212"/>
        <end position="221"/>
    </location>
</feature>
<keyword evidence="5" id="KW-0862">Zinc</keyword>
<feature type="region of interest" description="Disordered" evidence="8">
    <location>
        <begin position="537"/>
        <end position="580"/>
    </location>
</feature>
<evidence type="ECO:0000256" key="4">
    <source>
        <dbReference type="ARBA" id="ARBA00022771"/>
    </source>
</evidence>
<feature type="compositionally biased region" description="Polar residues" evidence="8">
    <location>
        <begin position="241"/>
        <end position="251"/>
    </location>
</feature>
<dbReference type="InterPro" id="IPR013087">
    <property type="entry name" value="Znf_C2H2_type"/>
</dbReference>
<dbReference type="SMART" id="SM00355">
    <property type="entry name" value="ZnF_C2H2"/>
    <property type="match status" value="4"/>
</dbReference>
<reference evidence="10" key="1">
    <citation type="submission" date="2022-01" db="EMBL/GenBank/DDBJ databases">
        <title>Genome Sequence Resource for Two Populations of Ditylenchus destructor, the Migratory Endoparasitic Phytonematode.</title>
        <authorList>
            <person name="Zhang H."/>
            <person name="Lin R."/>
            <person name="Xie B."/>
        </authorList>
    </citation>
    <scope>NUCLEOTIDE SEQUENCE</scope>
    <source>
        <strain evidence="10">BazhouSP</strain>
    </source>
</reference>
<keyword evidence="3" id="KW-0677">Repeat</keyword>
<keyword evidence="4 7" id="KW-0863">Zinc-finger</keyword>
<dbReference type="SUPFAM" id="SSF57667">
    <property type="entry name" value="beta-beta-alpha zinc fingers"/>
    <property type="match status" value="2"/>
</dbReference>
<feature type="compositionally biased region" description="Basic and acidic residues" evidence="8">
    <location>
        <begin position="565"/>
        <end position="580"/>
    </location>
</feature>
<dbReference type="PANTHER" id="PTHR16515:SF49">
    <property type="entry name" value="GASTRULA ZINC FINGER PROTEIN XLCGF49.1-LIKE-RELATED"/>
    <property type="match status" value="1"/>
</dbReference>
<feature type="compositionally biased region" description="Low complexity" evidence="8">
    <location>
        <begin position="115"/>
        <end position="131"/>
    </location>
</feature>
<feature type="domain" description="C2H2-type" evidence="9">
    <location>
        <begin position="330"/>
        <end position="361"/>
    </location>
</feature>
<evidence type="ECO:0000256" key="7">
    <source>
        <dbReference type="PROSITE-ProRule" id="PRU00042"/>
    </source>
</evidence>
<dbReference type="Pfam" id="PF00096">
    <property type="entry name" value="zf-C2H2"/>
    <property type="match status" value="4"/>
</dbReference>
<dbReference type="AlphaFoldDB" id="A0AAD4N7R3"/>
<name>A0AAD4N7R3_9BILA</name>
<feature type="compositionally biased region" description="Low complexity" evidence="8">
    <location>
        <begin position="270"/>
        <end position="291"/>
    </location>
</feature>
<protein>
    <submittedName>
        <fullName evidence="10">Zinc finger protein</fullName>
    </submittedName>
</protein>
<evidence type="ECO:0000313" key="11">
    <source>
        <dbReference type="Proteomes" id="UP001201812"/>
    </source>
</evidence>
<accession>A0AAD4N7R3</accession>
<evidence type="ECO:0000256" key="3">
    <source>
        <dbReference type="ARBA" id="ARBA00022737"/>
    </source>
</evidence>
<dbReference type="PROSITE" id="PS00028">
    <property type="entry name" value="ZINC_FINGER_C2H2_1"/>
    <property type="match status" value="3"/>
</dbReference>
<feature type="region of interest" description="Disordered" evidence="8">
    <location>
        <begin position="112"/>
        <end position="132"/>
    </location>
</feature>
<feature type="region of interest" description="Disordered" evidence="8">
    <location>
        <begin position="205"/>
        <end position="325"/>
    </location>
</feature>
<evidence type="ECO:0000256" key="6">
    <source>
        <dbReference type="ARBA" id="ARBA00023242"/>
    </source>
</evidence>
<keyword evidence="11" id="KW-1185">Reference proteome</keyword>
<feature type="domain" description="C2H2-type" evidence="9">
    <location>
        <begin position="386"/>
        <end position="413"/>
    </location>
</feature>
<feature type="compositionally biased region" description="Low complexity" evidence="8">
    <location>
        <begin position="252"/>
        <end position="263"/>
    </location>
</feature>
<feature type="compositionally biased region" description="Low complexity" evidence="8">
    <location>
        <begin position="474"/>
        <end position="484"/>
    </location>
</feature>
<dbReference type="InterPro" id="IPR050331">
    <property type="entry name" value="Zinc_finger"/>
</dbReference>
<comment type="caution">
    <text evidence="10">The sequence shown here is derived from an EMBL/GenBank/DDBJ whole genome shotgun (WGS) entry which is preliminary data.</text>
</comment>
<evidence type="ECO:0000256" key="2">
    <source>
        <dbReference type="ARBA" id="ARBA00022723"/>
    </source>
</evidence>
<comment type="subcellular location">
    <subcellularLocation>
        <location evidence="1">Nucleus</location>
    </subcellularLocation>
</comment>
<feature type="region of interest" description="Disordered" evidence="8">
    <location>
        <begin position="465"/>
        <end position="496"/>
    </location>
</feature>
<sequence>MFQELDLISNLIHGGGGQTATSTPSNIVTSAGLCIKSEPLHYGNGGSGTLASIASLCNANNHNGIINNKKGMMGIDDNGVDGRNQQFAMAQSGVMNSGGLQQQRGQVVMNGTRLSTSPSSVDESSPPSCSSADAISNLLLNQHHHARDNNGDGNNRSNNQQQQNVVNAAGGLLHGIDFSVSQLYGDSLDVHNLFQGMSSHLQNGTVGGHLGQNGNVNGNNLAGPSATSQLNSHLTAAAAAMSSQQGGQNMASSSGNPLGSLHNGSGGSGLLSHVSSMQSPQSVAAAAMAAALHHTPPRQQHSSGNDSGSTSQSVGVIQRQRHRSSTDSMFKCNYCPKKYPSQNSLQSHMEECRMIRVHECPQCGKRFKARGGLQQHNRIHINDRPYHCHYCPKRFTQKSHVDQHERIHTGLKPFSCQYCGRAFRQRSQQMGHEATHTNGTNSNNMVSALSLANQNLSLQHGLDISQQHRPGHRSSLSSDQSSPSMDIGNGGNANMAIDKNPTAEAAMFLNNMLGGNAIGSAADSLLALKHASERVSEYFHHSSPSAQMNQQQQHQIQLHNLQQEDDSRRLPKSEPGHGGV</sequence>
<feature type="domain" description="C2H2-type" evidence="9">
    <location>
        <begin position="414"/>
        <end position="441"/>
    </location>
</feature>
<keyword evidence="6" id="KW-0539">Nucleus</keyword>
<dbReference type="GO" id="GO:0010468">
    <property type="term" value="P:regulation of gene expression"/>
    <property type="evidence" value="ECO:0007669"/>
    <property type="project" value="TreeGrafter"/>
</dbReference>